<keyword evidence="2" id="KW-1185">Reference proteome</keyword>
<name>A0A0V0YYP2_TRISP</name>
<organism evidence="1 2">
    <name type="scientific">Trichinella spiralis</name>
    <name type="common">Trichina worm</name>
    <dbReference type="NCBI Taxonomy" id="6334"/>
    <lineage>
        <taxon>Eukaryota</taxon>
        <taxon>Metazoa</taxon>
        <taxon>Ecdysozoa</taxon>
        <taxon>Nematoda</taxon>
        <taxon>Enoplea</taxon>
        <taxon>Dorylaimia</taxon>
        <taxon>Trichinellida</taxon>
        <taxon>Trichinellidae</taxon>
        <taxon>Trichinella</taxon>
    </lineage>
</organism>
<evidence type="ECO:0000313" key="1">
    <source>
        <dbReference type="EMBL" id="KRY05302.1"/>
    </source>
</evidence>
<sequence length="40" mass="4631">MFRQQRSWTVVKCGMVCNETECVFSRLKSHCASPPTIRTL</sequence>
<evidence type="ECO:0000313" key="2">
    <source>
        <dbReference type="Proteomes" id="UP000054776"/>
    </source>
</evidence>
<dbReference type="InParanoid" id="A0A0V0YYP2"/>
<gene>
    <name evidence="1" type="ORF">T01_15476</name>
</gene>
<reference evidence="1 2" key="1">
    <citation type="submission" date="2015-01" db="EMBL/GenBank/DDBJ databases">
        <title>Evolution of Trichinella species and genotypes.</title>
        <authorList>
            <person name="Korhonen P.K."/>
            <person name="Edoardo P."/>
            <person name="Giuseppe L.R."/>
            <person name="Gasser R.B."/>
        </authorList>
    </citation>
    <scope>NUCLEOTIDE SEQUENCE [LARGE SCALE GENOMIC DNA]</scope>
    <source>
        <strain evidence="1">ISS3</strain>
    </source>
</reference>
<protein>
    <submittedName>
        <fullName evidence="1">Uncharacterized protein</fullName>
    </submittedName>
</protein>
<dbReference type="AlphaFoldDB" id="A0A0V0YYP2"/>
<dbReference type="EMBL" id="JYDH01003730">
    <property type="protein sequence ID" value="KRY05302.1"/>
    <property type="molecule type" value="Genomic_DNA"/>
</dbReference>
<accession>A0A0V0YYP2</accession>
<dbReference type="Proteomes" id="UP000054776">
    <property type="component" value="Unassembled WGS sequence"/>
</dbReference>
<comment type="caution">
    <text evidence="1">The sequence shown here is derived from an EMBL/GenBank/DDBJ whole genome shotgun (WGS) entry which is preliminary data.</text>
</comment>
<proteinExistence type="predicted"/>